<sequence>SRGTKMKSNLTLASNEIGEGESDSSWDNSSPVISMTTKHSNGSLNLWHITVAEGSRFSQVLNISHFTRVCGHRFQLNDIKCHPVLPLLLSTSHHNKRELTPGEHPTQNMDDTPLICIQDSSNFKDWCSELILWRVDAVGPLSKSGGVTELARINSPQLSAFSNVAWIPTLLP</sequence>
<evidence type="ECO:0000313" key="3">
    <source>
        <dbReference type="Proteomes" id="UP001497623"/>
    </source>
</evidence>
<feature type="non-terminal residue" evidence="2">
    <location>
        <position position="172"/>
    </location>
</feature>
<dbReference type="GO" id="GO:0007035">
    <property type="term" value="P:vacuolar acidification"/>
    <property type="evidence" value="ECO:0007669"/>
    <property type="project" value="TreeGrafter"/>
</dbReference>
<organism evidence="2 3">
    <name type="scientific">Meganyctiphanes norvegica</name>
    <name type="common">Northern krill</name>
    <name type="synonym">Thysanopoda norvegica</name>
    <dbReference type="NCBI Taxonomy" id="48144"/>
    <lineage>
        <taxon>Eukaryota</taxon>
        <taxon>Metazoa</taxon>
        <taxon>Ecdysozoa</taxon>
        <taxon>Arthropoda</taxon>
        <taxon>Crustacea</taxon>
        <taxon>Multicrustacea</taxon>
        <taxon>Malacostraca</taxon>
        <taxon>Eumalacostraca</taxon>
        <taxon>Eucarida</taxon>
        <taxon>Euphausiacea</taxon>
        <taxon>Euphausiidae</taxon>
        <taxon>Meganyctiphanes</taxon>
    </lineage>
</organism>
<accession>A0AAV2PRF4</accession>
<dbReference type="AlphaFoldDB" id="A0AAV2PRF4"/>
<dbReference type="EMBL" id="CAXKWB010000947">
    <property type="protein sequence ID" value="CAL4062913.1"/>
    <property type="molecule type" value="Genomic_DNA"/>
</dbReference>
<dbReference type="Proteomes" id="UP001497623">
    <property type="component" value="Unassembled WGS sequence"/>
</dbReference>
<feature type="compositionally biased region" description="Polar residues" evidence="1">
    <location>
        <begin position="25"/>
        <end position="34"/>
    </location>
</feature>
<proteinExistence type="predicted"/>
<name>A0AAV2PRF4_MEGNR</name>
<feature type="compositionally biased region" description="Polar residues" evidence="1">
    <location>
        <begin position="1"/>
        <end position="14"/>
    </location>
</feature>
<evidence type="ECO:0000256" key="1">
    <source>
        <dbReference type="SAM" id="MobiDB-lite"/>
    </source>
</evidence>
<protein>
    <submittedName>
        <fullName evidence="2">Uncharacterized protein</fullName>
    </submittedName>
</protein>
<keyword evidence="3" id="KW-1185">Reference proteome</keyword>
<dbReference type="GO" id="GO:0043291">
    <property type="term" value="C:RAVE complex"/>
    <property type="evidence" value="ECO:0007669"/>
    <property type="project" value="TreeGrafter"/>
</dbReference>
<reference evidence="2 3" key="1">
    <citation type="submission" date="2024-05" db="EMBL/GenBank/DDBJ databases">
        <authorList>
            <person name="Wallberg A."/>
        </authorList>
    </citation>
    <scope>NUCLEOTIDE SEQUENCE [LARGE SCALE GENOMIC DNA]</scope>
</reference>
<gene>
    <name evidence="2" type="ORF">MNOR_LOCUS2928</name>
</gene>
<comment type="caution">
    <text evidence="2">The sequence shown here is derived from an EMBL/GenBank/DDBJ whole genome shotgun (WGS) entry which is preliminary data.</text>
</comment>
<evidence type="ECO:0000313" key="2">
    <source>
        <dbReference type="EMBL" id="CAL4062913.1"/>
    </source>
</evidence>
<dbReference type="PANTHER" id="PTHR13950:SF9">
    <property type="entry name" value="RABCONNECTIN-3A"/>
    <property type="match status" value="1"/>
</dbReference>
<dbReference type="PANTHER" id="PTHR13950">
    <property type="entry name" value="RABCONNECTIN-RELATED"/>
    <property type="match status" value="1"/>
</dbReference>
<feature type="region of interest" description="Disordered" evidence="1">
    <location>
        <begin position="1"/>
        <end position="34"/>
    </location>
</feature>
<dbReference type="InterPro" id="IPR052208">
    <property type="entry name" value="DmX-like/RAVE_component"/>
</dbReference>
<feature type="non-terminal residue" evidence="2">
    <location>
        <position position="1"/>
    </location>
</feature>